<dbReference type="EMBL" id="HBIT01005223">
    <property type="protein sequence ID" value="CAE0616671.1"/>
    <property type="molecule type" value="Transcribed_RNA"/>
</dbReference>
<dbReference type="AlphaFoldDB" id="A0A7S3UJ71"/>
<evidence type="ECO:0000256" key="2">
    <source>
        <dbReference type="ARBA" id="ARBA00005467"/>
    </source>
</evidence>
<evidence type="ECO:0008006" key="8">
    <source>
        <dbReference type="Google" id="ProtNLM"/>
    </source>
</evidence>
<feature type="transmembrane region" description="Helical" evidence="6">
    <location>
        <begin position="48"/>
        <end position="69"/>
    </location>
</feature>
<evidence type="ECO:0000256" key="3">
    <source>
        <dbReference type="ARBA" id="ARBA00022692"/>
    </source>
</evidence>
<gene>
    <name evidence="7" type="ORF">OMAR00292_LOCUS2547</name>
</gene>
<keyword evidence="4 6" id="KW-1133">Transmembrane helix</keyword>
<dbReference type="GO" id="GO:0016020">
    <property type="term" value="C:membrane"/>
    <property type="evidence" value="ECO:0007669"/>
    <property type="project" value="UniProtKB-SubCell"/>
</dbReference>
<accession>A0A7S3UJ71</accession>
<keyword evidence="3 6" id="KW-0812">Transmembrane</keyword>
<proteinExistence type="inferred from homology"/>
<keyword evidence="5 6" id="KW-0472">Membrane</keyword>
<comment type="similarity">
    <text evidence="2">Belongs to the TVP23 family.</text>
</comment>
<reference evidence="7" key="1">
    <citation type="submission" date="2021-01" db="EMBL/GenBank/DDBJ databases">
        <authorList>
            <person name="Corre E."/>
            <person name="Pelletier E."/>
            <person name="Niang G."/>
            <person name="Scheremetjew M."/>
            <person name="Finn R."/>
            <person name="Kale V."/>
            <person name="Holt S."/>
            <person name="Cochrane G."/>
            <person name="Meng A."/>
            <person name="Brown T."/>
            <person name="Cohen L."/>
        </authorList>
    </citation>
    <scope>NUCLEOTIDE SEQUENCE</scope>
    <source>
        <strain evidence="7">CCMP1795</strain>
    </source>
</reference>
<evidence type="ECO:0000256" key="6">
    <source>
        <dbReference type="SAM" id="Phobius"/>
    </source>
</evidence>
<dbReference type="InterPro" id="IPR008564">
    <property type="entry name" value="TVP23-like"/>
</dbReference>
<evidence type="ECO:0000256" key="1">
    <source>
        <dbReference type="ARBA" id="ARBA00004141"/>
    </source>
</evidence>
<evidence type="ECO:0000313" key="7">
    <source>
        <dbReference type="EMBL" id="CAE0616671.1"/>
    </source>
</evidence>
<comment type="subcellular location">
    <subcellularLocation>
        <location evidence="1">Membrane</location>
        <topology evidence="1">Multi-pass membrane protein</topology>
    </subcellularLocation>
</comment>
<protein>
    <recommendedName>
        <fullName evidence="8">Golgi apparatus membrane protein TVP23 homolog</fullName>
    </recommendedName>
</protein>
<dbReference type="Pfam" id="PF05832">
    <property type="entry name" value="DUF846"/>
    <property type="match status" value="1"/>
</dbReference>
<evidence type="ECO:0000256" key="4">
    <source>
        <dbReference type="ARBA" id="ARBA00022989"/>
    </source>
</evidence>
<sequence length="100" mass="11073">MSTFVVGAWENSNLSPMALKMHEQSLSQNGWPVIWSSFLILNVLSFDINYIILMCIAVVFSGSNVYGYFKCSKDQGQRMSELQGRFAQSAVQAVASRALG</sequence>
<organism evidence="7">
    <name type="scientific">Oxyrrhis marina</name>
    <name type="common">Dinoflagellate</name>
    <dbReference type="NCBI Taxonomy" id="2969"/>
    <lineage>
        <taxon>Eukaryota</taxon>
        <taxon>Sar</taxon>
        <taxon>Alveolata</taxon>
        <taxon>Dinophyceae</taxon>
        <taxon>Oxyrrhinales</taxon>
        <taxon>Oxyrrhinaceae</taxon>
        <taxon>Oxyrrhis</taxon>
    </lineage>
</organism>
<name>A0A7S3UJ71_OXYMA</name>
<evidence type="ECO:0000256" key="5">
    <source>
        <dbReference type="ARBA" id="ARBA00023136"/>
    </source>
</evidence>